<comment type="similarity">
    <text evidence="2">Belongs to the sulfatase family.</text>
</comment>
<dbReference type="GO" id="GO:0004065">
    <property type="term" value="F:arylsulfatase activity"/>
    <property type="evidence" value="ECO:0007669"/>
    <property type="project" value="TreeGrafter"/>
</dbReference>
<keyword evidence="4 7" id="KW-0732">Signal</keyword>
<keyword evidence="5" id="KW-0378">Hydrolase</keyword>
<gene>
    <name evidence="9" type="ORF">LNTAR_07039</name>
</gene>
<feature type="domain" description="Sulfatase N-terminal" evidence="8">
    <location>
        <begin position="21"/>
        <end position="331"/>
    </location>
</feature>
<accession>A6DMU3</accession>
<dbReference type="PANTHER" id="PTHR42693">
    <property type="entry name" value="ARYLSULFATASE FAMILY MEMBER"/>
    <property type="match status" value="1"/>
</dbReference>
<comment type="caution">
    <text evidence="9">The sequence shown here is derived from an EMBL/GenBank/DDBJ whole genome shotgun (WGS) entry which is preliminary data.</text>
</comment>
<dbReference type="CDD" id="cd16144">
    <property type="entry name" value="ARS_like"/>
    <property type="match status" value="1"/>
</dbReference>
<evidence type="ECO:0000313" key="9">
    <source>
        <dbReference type="EMBL" id="EDM26979.1"/>
    </source>
</evidence>
<evidence type="ECO:0000256" key="7">
    <source>
        <dbReference type="SAM" id="SignalP"/>
    </source>
</evidence>
<feature type="signal peptide" evidence="7">
    <location>
        <begin position="1"/>
        <end position="19"/>
    </location>
</feature>
<dbReference type="InterPro" id="IPR050738">
    <property type="entry name" value="Sulfatase"/>
</dbReference>
<evidence type="ECO:0000256" key="3">
    <source>
        <dbReference type="ARBA" id="ARBA00022723"/>
    </source>
</evidence>
<sequence length="448" mass="50375">MKFTFYASLLMAFICSANTKPNFIFIMTDDHGWSQFSHIPHPTMKEAKSQYLETPNLTRLVEEGMRFTRGYSPASLCTPTRRSILCGASTARSGTEFKSSFIPHEHMTMPRAIKMADENYVCAHFGKWGEHMVSTPEQCGYDLSDGETGNVTGGMEDKFQPYHIMDDPKRTNSVTDRTIAFIKEQKSSGKPFYAQVSYYATHLSVELEEKSLKKFQGKGEPDRRYTAGFAGMLQETDRAIGRILDALDELEIADNTYVIFSSDNGGRGEIPGAATEGLDPNYPLTGYKHTLNEGGIRVPFYVRGPGVKPNSWSHEIVSSYDLLPSFYELAGGTEALPETVDGGSFVHLIHDKELDHVKRAVGGLVFHRPRQRESVYSKGKYKLLLNWNGESPGQAELYNTLSDATESKNLADQFPERVEDMKKKLVHFLKSVDAETVKDYPKMRAKKY</sequence>
<dbReference type="RefSeq" id="WP_007279186.1">
    <property type="nucleotide sequence ID" value="NZ_ABCK01000012.1"/>
</dbReference>
<dbReference type="PANTHER" id="PTHR42693:SF42">
    <property type="entry name" value="ARYLSULFATASE G"/>
    <property type="match status" value="1"/>
</dbReference>
<feature type="chain" id="PRO_5002694557" evidence="7">
    <location>
        <begin position="20"/>
        <end position="448"/>
    </location>
</feature>
<evidence type="ECO:0000256" key="4">
    <source>
        <dbReference type="ARBA" id="ARBA00022729"/>
    </source>
</evidence>
<protein>
    <submittedName>
        <fullName evidence="9">N-acetylgalactosamine 6-sulfatase (GALNS)</fullName>
    </submittedName>
</protein>
<evidence type="ECO:0000259" key="8">
    <source>
        <dbReference type="Pfam" id="PF00884"/>
    </source>
</evidence>
<dbReference type="eggNOG" id="COG3119">
    <property type="taxonomic scope" value="Bacteria"/>
</dbReference>
<dbReference type="InterPro" id="IPR000917">
    <property type="entry name" value="Sulfatase_N"/>
</dbReference>
<dbReference type="STRING" id="313628.LNTAR_07039"/>
<dbReference type="Gene3D" id="3.40.720.10">
    <property type="entry name" value="Alkaline Phosphatase, subunit A"/>
    <property type="match status" value="1"/>
</dbReference>
<evidence type="ECO:0000313" key="10">
    <source>
        <dbReference type="Proteomes" id="UP000004947"/>
    </source>
</evidence>
<keyword evidence="6" id="KW-0106">Calcium</keyword>
<dbReference type="AlphaFoldDB" id="A6DMU3"/>
<evidence type="ECO:0000256" key="2">
    <source>
        <dbReference type="ARBA" id="ARBA00008779"/>
    </source>
</evidence>
<organism evidence="9 10">
    <name type="scientific">Lentisphaera araneosa HTCC2155</name>
    <dbReference type="NCBI Taxonomy" id="313628"/>
    <lineage>
        <taxon>Bacteria</taxon>
        <taxon>Pseudomonadati</taxon>
        <taxon>Lentisphaerota</taxon>
        <taxon>Lentisphaeria</taxon>
        <taxon>Lentisphaerales</taxon>
        <taxon>Lentisphaeraceae</taxon>
        <taxon>Lentisphaera</taxon>
    </lineage>
</organism>
<dbReference type="SUPFAM" id="SSF53649">
    <property type="entry name" value="Alkaline phosphatase-like"/>
    <property type="match status" value="1"/>
</dbReference>
<comment type="cofactor">
    <cofactor evidence="1">
        <name>Ca(2+)</name>
        <dbReference type="ChEBI" id="CHEBI:29108"/>
    </cofactor>
</comment>
<dbReference type="InterPro" id="IPR017850">
    <property type="entry name" value="Alkaline_phosphatase_core_sf"/>
</dbReference>
<dbReference type="Gene3D" id="3.30.1120.10">
    <property type="match status" value="1"/>
</dbReference>
<proteinExistence type="inferred from homology"/>
<name>A6DMU3_9BACT</name>
<dbReference type="GO" id="GO:0046872">
    <property type="term" value="F:metal ion binding"/>
    <property type="evidence" value="ECO:0007669"/>
    <property type="project" value="UniProtKB-KW"/>
</dbReference>
<dbReference type="EMBL" id="ABCK01000012">
    <property type="protein sequence ID" value="EDM26979.1"/>
    <property type="molecule type" value="Genomic_DNA"/>
</dbReference>
<keyword evidence="3" id="KW-0479">Metal-binding</keyword>
<dbReference type="Proteomes" id="UP000004947">
    <property type="component" value="Unassembled WGS sequence"/>
</dbReference>
<evidence type="ECO:0000256" key="1">
    <source>
        <dbReference type="ARBA" id="ARBA00001913"/>
    </source>
</evidence>
<evidence type="ECO:0000256" key="6">
    <source>
        <dbReference type="ARBA" id="ARBA00022837"/>
    </source>
</evidence>
<keyword evidence="10" id="KW-1185">Reference proteome</keyword>
<evidence type="ECO:0000256" key="5">
    <source>
        <dbReference type="ARBA" id="ARBA00022801"/>
    </source>
</evidence>
<reference evidence="9 10" key="1">
    <citation type="journal article" date="2010" name="J. Bacteriol.">
        <title>Genome sequence of Lentisphaera araneosa HTCC2155T, the type species of the order Lentisphaerales in the phylum Lentisphaerae.</title>
        <authorList>
            <person name="Thrash J.C."/>
            <person name="Cho J.C."/>
            <person name="Vergin K.L."/>
            <person name="Morris R.M."/>
            <person name="Giovannoni S.J."/>
        </authorList>
    </citation>
    <scope>NUCLEOTIDE SEQUENCE [LARGE SCALE GENOMIC DNA]</scope>
    <source>
        <strain evidence="9 10">HTCC2155</strain>
    </source>
</reference>
<dbReference type="Pfam" id="PF00884">
    <property type="entry name" value="Sulfatase"/>
    <property type="match status" value="1"/>
</dbReference>
<dbReference type="OrthoDB" id="9783154at2"/>